<protein>
    <submittedName>
        <fullName evidence="4">Gfo/Idh/MocA family oxidoreductase</fullName>
    </submittedName>
</protein>
<dbReference type="InterPro" id="IPR052515">
    <property type="entry name" value="Gfo/Idh/MocA_Oxidoreductase"/>
</dbReference>
<dbReference type="InterPro" id="IPR055170">
    <property type="entry name" value="GFO_IDH_MocA-like_dom"/>
</dbReference>
<dbReference type="Gene3D" id="3.40.50.720">
    <property type="entry name" value="NAD(P)-binding Rossmann-like Domain"/>
    <property type="match status" value="1"/>
</dbReference>
<evidence type="ECO:0000313" key="6">
    <source>
        <dbReference type="Proteomes" id="UP000223709"/>
    </source>
</evidence>
<dbReference type="EMBL" id="QVEQ01000001">
    <property type="protein sequence ID" value="RGB73475.1"/>
    <property type="molecule type" value="Genomic_DNA"/>
</dbReference>
<sequence length="408" mass="45122">MEKTEGKIRYGLIGIGAQGGSYARFLTNAPAPFPGMVCAPCPDNCALGALCDIDPEKEKMCKEQYPDVPFFKDWKDMIASGTVDAIITTVPHYLHHEISIYAMEHGMNVLCEKPAGVRSKDVQKMIACAKAHPEVSFGIMFNQRTNKLYQKIKEIVASGELGEIRRSQWMINSWWRPDSYYQQSAWRATWGGEGGGVLVNQAPHQLDLWQWICGIPVKVFSKNINGCHRNIGVENDVTMLVEFANGATGTFTTCTHDAIGTDRLEIDLDGGKIVVDNSKTAHVYHYIDKEGNPCTEDYLNEHMNMMEVAMLTSGNGAGSKLYTEETFENNDGWGFQHTTVMQNFAAHILTGSPLLAPGEDGINGVNLANSSQLSAWTGREVSNPCDPEEYAAELNKLIEAEGKFPVRE</sequence>
<dbReference type="InterPro" id="IPR000683">
    <property type="entry name" value="Gfo/Idh/MocA-like_OxRdtase_N"/>
</dbReference>
<name>A0A2A7ALA7_9FIRM</name>
<reference evidence="3 6" key="1">
    <citation type="submission" date="2017-10" db="EMBL/GenBank/DDBJ databases">
        <title>Complete Genome Sequence of Faecalibacterium prausnitzii isolated from the gut of healthy adult Indian.</title>
        <authorList>
            <person name="Bag S."/>
            <person name="Ghosh T.S."/>
            <person name="Das B."/>
        </authorList>
    </citation>
    <scope>NUCLEOTIDE SEQUENCE [LARGE SCALE GENOMIC DNA]</scope>
    <source>
        <strain evidence="3 6">Indica</strain>
    </source>
</reference>
<dbReference type="RefSeq" id="WP_005934242.1">
    <property type="nucleotide sequence ID" value="NZ_CABVEU010000003.1"/>
</dbReference>
<evidence type="ECO:0000313" key="5">
    <source>
        <dbReference type="EMBL" id="RGB73475.1"/>
    </source>
</evidence>
<dbReference type="Pfam" id="PF01408">
    <property type="entry name" value="GFO_IDH_MocA"/>
    <property type="match status" value="1"/>
</dbReference>
<organism evidence="4 8">
    <name type="scientific">Faecalibacterium prausnitzii</name>
    <dbReference type="NCBI Taxonomy" id="853"/>
    <lineage>
        <taxon>Bacteria</taxon>
        <taxon>Bacillati</taxon>
        <taxon>Bacillota</taxon>
        <taxon>Clostridia</taxon>
        <taxon>Eubacteriales</taxon>
        <taxon>Oscillospiraceae</taxon>
        <taxon>Faecalibacterium</taxon>
    </lineage>
</organism>
<dbReference type="SUPFAM" id="SSF55347">
    <property type="entry name" value="Glyceraldehyde-3-phosphate dehydrogenase-like, C-terminal domain"/>
    <property type="match status" value="1"/>
</dbReference>
<dbReference type="EMBL" id="CP023819">
    <property type="protein sequence ID" value="ATL89012.1"/>
    <property type="molecule type" value="Genomic_DNA"/>
</dbReference>
<dbReference type="EMBL" id="WKQN01000001">
    <property type="protein sequence ID" value="MSC61872.1"/>
    <property type="molecule type" value="Genomic_DNA"/>
</dbReference>
<dbReference type="GeneID" id="90660206"/>
<reference evidence="5 7" key="2">
    <citation type="submission" date="2018-08" db="EMBL/GenBank/DDBJ databases">
        <title>A genome reference for cultivated species of the human gut microbiota.</title>
        <authorList>
            <person name="Zou Y."/>
            <person name="Xue W."/>
            <person name="Luo G."/>
        </authorList>
    </citation>
    <scope>NUCLEOTIDE SEQUENCE [LARGE SCALE GENOMIC DNA]</scope>
    <source>
        <strain evidence="5 7">AF36-11AT</strain>
    </source>
</reference>
<dbReference type="AlphaFoldDB" id="A0A2A7ALA7"/>
<dbReference type="SUPFAM" id="SSF51735">
    <property type="entry name" value="NAD(P)-binding Rossmann-fold domains"/>
    <property type="match status" value="1"/>
</dbReference>
<evidence type="ECO:0000313" key="8">
    <source>
        <dbReference type="Proteomes" id="UP000461506"/>
    </source>
</evidence>
<evidence type="ECO:0000313" key="7">
    <source>
        <dbReference type="Proteomes" id="UP000261140"/>
    </source>
</evidence>
<feature type="domain" description="Gfo/Idh/MocA-like oxidoreductase N-terminal" evidence="1">
    <location>
        <begin position="8"/>
        <end position="133"/>
    </location>
</feature>
<dbReference type="Gene3D" id="3.30.360.10">
    <property type="entry name" value="Dihydrodipicolinate Reductase, domain 2"/>
    <property type="match status" value="1"/>
</dbReference>
<gene>
    <name evidence="3" type="ORF">CRH10_01110</name>
    <name evidence="5" type="ORF">DWZ89_01415</name>
    <name evidence="4" type="ORF">GKD95_00615</name>
</gene>
<reference evidence="4 8" key="3">
    <citation type="journal article" date="2019" name="Nat. Med.">
        <title>A library of human gut bacterial isolates paired with longitudinal multiomics data enables mechanistic microbiome research.</title>
        <authorList>
            <person name="Poyet M."/>
            <person name="Groussin M."/>
            <person name="Gibbons S.M."/>
            <person name="Avila-Pacheco J."/>
            <person name="Jiang X."/>
            <person name="Kearney S.M."/>
            <person name="Perrotta A.R."/>
            <person name="Berdy B."/>
            <person name="Zhao S."/>
            <person name="Lieberman T.D."/>
            <person name="Swanson P.K."/>
            <person name="Smith M."/>
            <person name="Roesemann S."/>
            <person name="Alexander J.E."/>
            <person name="Rich S.A."/>
            <person name="Livny J."/>
            <person name="Vlamakis H."/>
            <person name="Clish C."/>
            <person name="Bullock K."/>
            <person name="Deik A."/>
            <person name="Scott J."/>
            <person name="Pierce K.A."/>
            <person name="Xavier R.J."/>
            <person name="Alm E.J."/>
        </authorList>
    </citation>
    <scope>NUCLEOTIDE SEQUENCE [LARGE SCALE GENOMIC DNA]</scope>
    <source>
        <strain evidence="4 8">BIOML-A1</strain>
    </source>
</reference>
<dbReference type="PANTHER" id="PTHR43249:SF1">
    <property type="entry name" value="D-GLUCOSIDE 3-DEHYDROGENASE"/>
    <property type="match status" value="1"/>
</dbReference>
<dbReference type="Pfam" id="PF22725">
    <property type="entry name" value="GFO_IDH_MocA_C3"/>
    <property type="match status" value="1"/>
</dbReference>
<evidence type="ECO:0000259" key="2">
    <source>
        <dbReference type="Pfam" id="PF22725"/>
    </source>
</evidence>
<proteinExistence type="predicted"/>
<dbReference type="InterPro" id="IPR036291">
    <property type="entry name" value="NAD(P)-bd_dom_sf"/>
</dbReference>
<dbReference type="Proteomes" id="UP000461506">
    <property type="component" value="Unassembled WGS sequence"/>
</dbReference>
<dbReference type="PANTHER" id="PTHR43249">
    <property type="entry name" value="UDP-N-ACETYL-2-AMINO-2-DEOXY-D-GLUCURONATE OXIDASE"/>
    <property type="match status" value="1"/>
</dbReference>
<feature type="domain" description="GFO/IDH/MocA-like oxidoreductase" evidence="2">
    <location>
        <begin position="149"/>
        <end position="273"/>
    </location>
</feature>
<dbReference type="KEGG" id="fpra:CG447_01250"/>
<dbReference type="Proteomes" id="UP000261140">
    <property type="component" value="Unassembled WGS sequence"/>
</dbReference>
<accession>A0A2A7ALA7</accession>
<dbReference type="Proteomes" id="UP000223709">
    <property type="component" value="Chromosome"/>
</dbReference>
<evidence type="ECO:0000313" key="3">
    <source>
        <dbReference type="EMBL" id="ATL89012.1"/>
    </source>
</evidence>
<evidence type="ECO:0000259" key="1">
    <source>
        <dbReference type="Pfam" id="PF01408"/>
    </source>
</evidence>
<dbReference type="GO" id="GO:0000166">
    <property type="term" value="F:nucleotide binding"/>
    <property type="evidence" value="ECO:0007669"/>
    <property type="project" value="InterPro"/>
</dbReference>
<evidence type="ECO:0000313" key="4">
    <source>
        <dbReference type="EMBL" id="MSC61872.1"/>
    </source>
</evidence>